<proteinExistence type="predicted"/>
<reference evidence="1 2" key="1">
    <citation type="journal article" date="2022" name="Plant J.">
        <title>Chromosome-level genome of Camellia lanceoleosa provides a valuable resource for understanding genome evolution and self-incompatibility.</title>
        <authorList>
            <person name="Gong W."/>
            <person name="Xiao S."/>
            <person name="Wang L."/>
            <person name="Liao Z."/>
            <person name="Chang Y."/>
            <person name="Mo W."/>
            <person name="Hu G."/>
            <person name="Li W."/>
            <person name="Zhao G."/>
            <person name="Zhu H."/>
            <person name="Hu X."/>
            <person name="Ji K."/>
            <person name="Xiang X."/>
            <person name="Song Q."/>
            <person name="Yuan D."/>
            <person name="Jin S."/>
            <person name="Zhang L."/>
        </authorList>
    </citation>
    <scope>NUCLEOTIDE SEQUENCE [LARGE SCALE GENOMIC DNA]</scope>
    <source>
        <strain evidence="1">SQ_2022a</strain>
    </source>
</reference>
<name>A0ACC0HXE9_9ERIC</name>
<gene>
    <name evidence="1" type="ORF">LOK49_LG04G00276</name>
</gene>
<dbReference type="EMBL" id="CM045759">
    <property type="protein sequence ID" value="KAI8018242.1"/>
    <property type="molecule type" value="Genomic_DNA"/>
</dbReference>
<evidence type="ECO:0000313" key="1">
    <source>
        <dbReference type="EMBL" id="KAI8018242.1"/>
    </source>
</evidence>
<sequence>MKSLSVPDKSWPKVQLEVYFSQAQLGERVHGGPIVPYFSQGNGLGLVGQNFSQSKDLAQESSSGPIERRFTQQLLNAAPPARKKTRQRQNSLKQPSFSRRRGQRESLARRHSQKEALLRSAKAAMSKSIANRRNNRSSGDALILNEAQATLCMGKLLGVEFGQDEASIINRIVQLEQQDKEKVGTRIGASG</sequence>
<dbReference type="Proteomes" id="UP001060215">
    <property type="component" value="Chromosome 2"/>
</dbReference>
<organism evidence="1 2">
    <name type="scientific">Camellia lanceoleosa</name>
    <dbReference type="NCBI Taxonomy" id="1840588"/>
    <lineage>
        <taxon>Eukaryota</taxon>
        <taxon>Viridiplantae</taxon>
        <taxon>Streptophyta</taxon>
        <taxon>Embryophyta</taxon>
        <taxon>Tracheophyta</taxon>
        <taxon>Spermatophyta</taxon>
        <taxon>Magnoliopsida</taxon>
        <taxon>eudicotyledons</taxon>
        <taxon>Gunneridae</taxon>
        <taxon>Pentapetalae</taxon>
        <taxon>asterids</taxon>
        <taxon>Ericales</taxon>
        <taxon>Theaceae</taxon>
        <taxon>Camellia</taxon>
    </lineage>
</organism>
<evidence type="ECO:0000313" key="2">
    <source>
        <dbReference type="Proteomes" id="UP001060215"/>
    </source>
</evidence>
<keyword evidence="2" id="KW-1185">Reference proteome</keyword>
<accession>A0ACC0HXE9</accession>
<protein>
    <submittedName>
        <fullName evidence="1">Uncharacterized protein</fullName>
    </submittedName>
</protein>
<comment type="caution">
    <text evidence="1">The sequence shown here is derived from an EMBL/GenBank/DDBJ whole genome shotgun (WGS) entry which is preliminary data.</text>
</comment>